<feature type="transmembrane region" description="Helical" evidence="4">
    <location>
        <begin position="1697"/>
        <end position="1717"/>
    </location>
</feature>
<evidence type="ECO:0000313" key="6">
    <source>
        <dbReference type="EMBL" id="CAL4794313.1"/>
    </source>
</evidence>
<gene>
    <name evidence="5" type="ORF">C1SCF055_LOCUS32592</name>
</gene>
<dbReference type="Proteomes" id="UP001152797">
    <property type="component" value="Unassembled WGS sequence"/>
</dbReference>
<feature type="transmembrane region" description="Helical" evidence="4">
    <location>
        <begin position="403"/>
        <end position="420"/>
    </location>
</feature>
<keyword evidence="3" id="KW-0677">Repeat</keyword>
<feature type="transmembrane region" description="Helical" evidence="4">
    <location>
        <begin position="1661"/>
        <end position="1677"/>
    </location>
</feature>
<feature type="transmembrane region" description="Helical" evidence="4">
    <location>
        <begin position="1891"/>
        <end position="1916"/>
    </location>
</feature>
<feature type="transmembrane region" description="Helical" evidence="4">
    <location>
        <begin position="354"/>
        <end position="371"/>
    </location>
</feature>
<protein>
    <submittedName>
        <fullName evidence="5">Uncharacterized protein</fullName>
    </submittedName>
</protein>
<name>A0A9P1GAI6_9DINO</name>
<evidence type="ECO:0000256" key="2">
    <source>
        <dbReference type="ARBA" id="ARBA00022614"/>
    </source>
</evidence>
<reference evidence="6 7" key="2">
    <citation type="submission" date="2024-05" db="EMBL/GenBank/DDBJ databases">
        <authorList>
            <person name="Chen Y."/>
            <person name="Shah S."/>
            <person name="Dougan E. K."/>
            <person name="Thang M."/>
            <person name="Chan C."/>
        </authorList>
    </citation>
    <scope>NUCLEOTIDE SEQUENCE [LARGE SCALE GENOMIC DNA]</scope>
</reference>
<feature type="transmembrane region" description="Helical" evidence="4">
    <location>
        <begin position="1738"/>
        <end position="1762"/>
    </location>
</feature>
<dbReference type="InterPro" id="IPR006553">
    <property type="entry name" value="Leu-rich_rpt_Cys-con_subtyp"/>
</dbReference>
<dbReference type="EMBL" id="CAMXCT020003946">
    <property type="protein sequence ID" value="CAL1160376.1"/>
    <property type="molecule type" value="Genomic_DNA"/>
</dbReference>
<evidence type="ECO:0000256" key="4">
    <source>
        <dbReference type="SAM" id="Phobius"/>
    </source>
</evidence>
<reference evidence="5" key="1">
    <citation type="submission" date="2022-10" db="EMBL/GenBank/DDBJ databases">
        <authorList>
            <person name="Chen Y."/>
            <person name="Dougan E. K."/>
            <person name="Chan C."/>
            <person name="Rhodes N."/>
            <person name="Thang M."/>
        </authorList>
    </citation>
    <scope>NUCLEOTIDE SEQUENCE</scope>
</reference>
<keyword evidence="4" id="KW-0812">Transmembrane</keyword>
<dbReference type="InterPro" id="IPR027038">
    <property type="entry name" value="RanGap"/>
</dbReference>
<keyword evidence="7" id="KW-1185">Reference proteome</keyword>
<feature type="transmembrane region" description="Helical" evidence="4">
    <location>
        <begin position="440"/>
        <end position="460"/>
    </location>
</feature>
<evidence type="ECO:0000256" key="3">
    <source>
        <dbReference type="ARBA" id="ARBA00022737"/>
    </source>
</evidence>
<organism evidence="5">
    <name type="scientific">Cladocopium goreaui</name>
    <dbReference type="NCBI Taxonomy" id="2562237"/>
    <lineage>
        <taxon>Eukaryota</taxon>
        <taxon>Sar</taxon>
        <taxon>Alveolata</taxon>
        <taxon>Dinophyceae</taxon>
        <taxon>Suessiales</taxon>
        <taxon>Symbiodiniaceae</taxon>
        <taxon>Cladocopium</taxon>
    </lineage>
</organism>
<evidence type="ECO:0000256" key="1">
    <source>
        <dbReference type="ARBA" id="ARBA00022468"/>
    </source>
</evidence>
<dbReference type="PANTHER" id="PTHR24113">
    <property type="entry name" value="RAN GTPASE-ACTIVATING PROTEIN 1"/>
    <property type="match status" value="1"/>
</dbReference>
<feature type="transmembrane region" description="Helical" evidence="4">
    <location>
        <begin position="124"/>
        <end position="144"/>
    </location>
</feature>
<feature type="transmembrane region" description="Helical" evidence="4">
    <location>
        <begin position="205"/>
        <end position="229"/>
    </location>
</feature>
<dbReference type="SUPFAM" id="SSF52047">
    <property type="entry name" value="RNI-like"/>
    <property type="match status" value="4"/>
</dbReference>
<dbReference type="EMBL" id="CAMXCT010003946">
    <property type="protein sequence ID" value="CAI4007001.1"/>
    <property type="molecule type" value="Genomic_DNA"/>
</dbReference>
<dbReference type="GO" id="GO:0005829">
    <property type="term" value="C:cytosol"/>
    <property type="evidence" value="ECO:0007669"/>
    <property type="project" value="TreeGrafter"/>
</dbReference>
<keyword evidence="4" id="KW-0472">Membrane</keyword>
<dbReference type="Gene3D" id="3.80.10.10">
    <property type="entry name" value="Ribonuclease Inhibitor"/>
    <property type="match status" value="4"/>
</dbReference>
<evidence type="ECO:0000313" key="5">
    <source>
        <dbReference type="EMBL" id="CAI4007001.1"/>
    </source>
</evidence>
<keyword evidence="1" id="KW-0343">GTPase activation</keyword>
<dbReference type="GO" id="GO:0048471">
    <property type="term" value="C:perinuclear region of cytoplasm"/>
    <property type="evidence" value="ECO:0007669"/>
    <property type="project" value="TreeGrafter"/>
</dbReference>
<sequence length="2771" mass="299388">MMSQLAPQVHDEGGGALYYHPHIIIRAQDADKTILRMEPLSGGAVWPAPRRRGRRISLPDIEVNDLDIFKSVTVDPKEHEAVLPIVGFRCLSGPRRDHITGVLWSESSNTMDCRNMSRHVKISTGQTVMFWFELICLDLAAWYLDIVLDVKQLVLFAKTGMMDYFDINLAGMSLPIMLSVYEVLHFLHTESPERDAIMAIGCSEALVIAGGVCSVLFQIHTFGLCIWSAAHRFKHPLLACSKQAEVMEAATSAFVQANYLVCALSGVEAFADLELNPTDLGFLAASICLSCGMLGLGFASRDKSPSRVLGLPGKKTDWDLEFLLLILVRFMEVLSRVFGISLVHISTRFANFKLGGPVVVLVLAVSSRLLFRNAPTVDVLAAVVAHPGQLLEPTSLLPFHASLFLDGMLAVTLIICQILVRNEALFAEHSKALPKEVLGAWLALTAVSCVGRSFFVYYLGPKVECPIFNRLASESGPDEMKAIEIRYSALPAAFNCPNEVPVAILAAMPKQHLLSGLVREEDADWLEGPVRQFLRKLRVLCSSITGAKGTSTLLLSLAKCAALEELNLGGCDKIPADSWKQLGEARCFGYNTVGAEGAAVLLLSLAKCAALEERFVSCDVCFDARTKGADGAAVCFGYNTVGAEGAAVLLLSLAKCAALEDLNLGWCSEIPADAWKQLGEARWVNLKKASFMGCFDARTKGADGAAVLLLSLAKCAALEDLNLDRCYKIPADAWKQLGEARCFGRDTKGARGAAVLLLSLAKCAALEELNLRDCDKIPADAWEQLPQPVWPALQKSEGVPDFVELGGIHPSGCTDACTSLCTGAKHLRSAQFDRDTPPCNQLVLLLSLAKCAALEDLNLDFCFKIPADAWKQLGEARWVNLKKASFRGCFDSDTVGARGAAVLLLSLAKCAALEELSLGDCDKIPADAWKQLGEARWVNLKKASFCGCFSRDTKGADGAAVLLLSLAKCATLEELSLDGCGKIPADAWKQLGEARWVNLKKASFAWCFDSDTVGARGAAVLLLSLAKCAALEELSLGDCDKIPADAWKQLGEARCFDSDTVGADGAAVLLLSLAKCATLEGLSLGDCDKIPADAWKQLGEARCFDARTKGADGAAVLLLSLAKCATLEEHSELCFDARTKGADGAAVLLLSLAKSLRKSEGVPDFVELGGIRPSGMDQTSDDVDGVEWLPFERKAEGFVMRGLAALQPSGREFQHLVSWFDNATSEAFFDFCLAADPWEVTTGGSGSSVSTCQSLASDCGGSQQLPRLGVLSQEMKSFWRAGTRLDFSSLSPLRSGSASNVGCHGEESVESTGLDTQIVIYCEAAQPSMWGPFHRKKRTWTHVDLEDRWSFTIDEDVPLITDLEGWTSALTTTTPCSRVTARKAWRARALTTQIVISAAEHVWLRIIRSRAVEPRFTMGCGQCRGVKPESRGFRSQGANVSQAEMELIPLLASDLEVGIDHQRRRTFSAQIVWPSKVEKKGGYPFPEDAEDGLLLSLKLAGDGISQEIRLAPVKTFPAEDIVEHTITVESNEDVLAFCCDQVHDEGGGALYYHPHIIIRAQDADKTILRMEPLSGGAVWPAPRRRGTRISLPDIEVKDLDIFKSVTVDPKEHEAVLPIVGFRCLSGPRRDHITGVQWSQNSNTLHCHNMWQRVKISTGQTVMFWFELICLDLAAWYLDILLDVKQLVLFAKTGMMDYFYINLAGMSLPIMLSVHDFVHFLHTESPERDAIMAIGCSEALVIAGGVCSVLFQIHTCGLCIWSAAHRFKHPLLACSKHAEVTEAATSAFVQANYLVCALSGVEAFADLKLNPTDLAFLAASICLSCGMLGLDFASRDKSPSRVLGLPGKKTGWDLEFLLLILIRFIEVLSRVFGINLLHISTRFANFKLGGPVMILVLAFSSRLLFTNAAAVDVLAAVVAHPGQLLEPTSLLPSRASLFLDGMLALTLIICQILVRNEALFAEHSKALPKEVLGAWLALTAVSCVGRSFFVYYLGPKVECPIFNRLASESGPDEMKAIEIRYSALPAAFNCPNEVPVAILAAMPKQHLLSGLVREEDADWLEGPVRKFLRKLRVVHSLITGAKGTSTLLLSLAKCAALEDLNLDLCYEIPADAWKQLGEARCFGLRTVGADGAAVLLLSLAKCAALEEHSESCFGSDAVRADGAAVLLLSLAKCAALEELNLDECGKIPADAWKQLGEARCFGSDTGADGAAVLLLSLAKCAALEELNLRGCWKIPADAWKQLGEARCFHFDPVGDGAAVLLLFLAKCSALEEHSELCFGRQTEGADGAAVLLLSLAKCAALEELNLSDCYKIPADAWKQLGEARCFGRDTKGARGAAVLLLSLAKCAALEELNLGDCDKIPADAWEQLPQPVWPALQKSEGVPDFVELGGIHLSGFLCFDGDFAGITCCCAQRSALASEFFCCKNRLVANFELAWQVTLTLAPVSAPVPNIFVRPNLAASFAVCFNSDTVGADGAAVLLLSLAKCAALEELNLSDCYKIPADAWKQLGEARCFGRDTKGARGDAVLLLSLAKCAALEEHSELCFDSDTVGADGAAVLLLSLAKCAALEEHSELCFNSDTVGADGAAVLLLSLAKCAALEDLNLDSCIKIPADAWKQLGEARWVNLKKASFRWCFGRDTKGARGAAVLLLSLAKCAALEDLNLDACKGIPADAWKQLGEARWVNLKKASFEGCFDSDTVGADGAAVLLLSLAKCAALEDLNLERCWKIPADAWKQLGEARWVNLKKASFIMCLGRKMLLHDGFQFVVLRLCRS</sequence>
<feature type="transmembrane region" description="Helical" evidence="4">
    <location>
        <begin position="1973"/>
        <end position="1993"/>
    </location>
</feature>
<feature type="transmembrane region" description="Helical" evidence="4">
    <location>
        <begin position="164"/>
        <end position="184"/>
    </location>
</feature>
<dbReference type="SMART" id="SM00367">
    <property type="entry name" value="LRR_CC"/>
    <property type="match status" value="14"/>
</dbReference>
<feature type="transmembrane region" description="Helical" evidence="4">
    <location>
        <begin position="1813"/>
        <end position="1832"/>
    </location>
</feature>
<feature type="transmembrane region" description="Helical" evidence="4">
    <location>
        <begin position="1936"/>
        <end position="1953"/>
    </location>
</feature>
<dbReference type="EMBL" id="CAMXCT030003946">
    <property type="protein sequence ID" value="CAL4794313.1"/>
    <property type="molecule type" value="Genomic_DNA"/>
</dbReference>
<dbReference type="PANTHER" id="PTHR24113:SF12">
    <property type="entry name" value="RAN GTPASE-ACTIVATING PROTEIN 1"/>
    <property type="match status" value="1"/>
</dbReference>
<feature type="transmembrane region" description="Helical" evidence="4">
    <location>
        <begin position="1853"/>
        <end position="1871"/>
    </location>
</feature>
<keyword evidence="4" id="KW-1133">Transmembrane helix</keyword>
<dbReference type="GO" id="GO:0031267">
    <property type="term" value="F:small GTPase binding"/>
    <property type="evidence" value="ECO:0007669"/>
    <property type="project" value="TreeGrafter"/>
</dbReference>
<dbReference type="GO" id="GO:0005096">
    <property type="term" value="F:GTPase activator activity"/>
    <property type="evidence" value="ECO:0007669"/>
    <property type="project" value="UniProtKB-KW"/>
</dbReference>
<keyword evidence="2" id="KW-0433">Leucine-rich repeat</keyword>
<comment type="caution">
    <text evidence="5">The sequence shown here is derived from an EMBL/GenBank/DDBJ whole genome shotgun (WGS) entry which is preliminary data.</text>
</comment>
<proteinExistence type="predicted"/>
<dbReference type="GO" id="GO:0006913">
    <property type="term" value="P:nucleocytoplasmic transport"/>
    <property type="evidence" value="ECO:0007669"/>
    <property type="project" value="TreeGrafter"/>
</dbReference>
<dbReference type="InterPro" id="IPR032675">
    <property type="entry name" value="LRR_dom_sf"/>
</dbReference>
<evidence type="ECO:0000313" key="7">
    <source>
        <dbReference type="Proteomes" id="UP001152797"/>
    </source>
</evidence>
<accession>A0A9P1GAI6</accession>
<feature type="transmembrane region" description="Helical" evidence="4">
    <location>
        <begin position="280"/>
        <end position="299"/>
    </location>
</feature>
<dbReference type="GO" id="GO:0005634">
    <property type="term" value="C:nucleus"/>
    <property type="evidence" value="ECO:0007669"/>
    <property type="project" value="TreeGrafter"/>
</dbReference>